<dbReference type="InterPro" id="IPR036388">
    <property type="entry name" value="WH-like_DNA-bd_sf"/>
</dbReference>
<reference evidence="4" key="2">
    <citation type="journal article" date="2022" name="Microbiol. Resour. Announc.">
        <title>Metagenome Sequencing to Explore Phylogenomics of Terrestrial Cyanobacteria.</title>
        <authorList>
            <person name="Ward R.D."/>
            <person name="Stajich J.E."/>
            <person name="Johansen J.R."/>
            <person name="Huntemann M."/>
            <person name="Clum A."/>
            <person name="Foster B."/>
            <person name="Foster B."/>
            <person name="Roux S."/>
            <person name="Palaniappan K."/>
            <person name="Varghese N."/>
            <person name="Mukherjee S."/>
            <person name="Reddy T.B.K."/>
            <person name="Daum C."/>
            <person name="Copeland A."/>
            <person name="Chen I.A."/>
            <person name="Ivanova N.N."/>
            <person name="Kyrpides N.C."/>
            <person name="Shapiro N."/>
            <person name="Eloe-Fadrosh E.A."/>
            <person name="Pietrasiak N."/>
        </authorList>
    </citation>
    <scope>NUCLEOTIDE SEQUENCE</scope>
    <source>
        <strain evidence="4">UHER 2000/2452</strain>
    </source>
</reference>
<dbReference type="Pfam" id="PF02481">
    <property type="entry name" value="DNA_processg_A"/>
    <property type="match status" value="1"/>
</dbReference>
<dbReference type="PANTHER" id="PTHR43022:SF1">
    <property type="entry name" value="PROTEIN SMF"/>
    <property type="match status" value="1"/>
</dbReference>
<feature type="domain" description="Smf/DprA SLOG" evidence="2">
    <location>
        <begin position="79"/>
        <end position="290"/>
    </location>
</feature>
<dbReference type="InterPro" id="IPR010994">
    <property type="entry name" value="RuvA_2-like"/>
</dbReference>
<dbReference type="EMBL" id="JAHHHD010000013">
    <property type="protein sequence ID" value="MBW4659598.1"/>
    <property type="molecule type" value="Genomic_DNA"/>
</dbReference>
<dbReference type="SUPFAM" id="SSF102405">
    <property type="entry name" value="MCP/YpsA-like"/>
    <property type="match status" value="1"/>
</dbReference>
<dbReference type="GO" id="GO:0009294">
    <property type="term" value="P:DNA-mediated transformation"/>
    <property type="evidence" value="ECO:0007669"/>
    <property type="project" value="InterPro"/>
</dbReference>
<name>A0A951QDX1_9CYAN</name>
<gene>
    <name evidence="4" type="primary">dprA</name>
    <name evidence="4" type="ORF">KME15_13060</name>
</gene>
<reference evidence="4" key="1">
    <citation type="submission" date="2021-05" db="EMBL/GenBank/DDBJ databases">
        <authorList>
            <person name="Pietrasiak N."/>
            <person name="Ward R."/>
            <person name="Stajich J.E."/>
            <person name="Kurbessoian T."/>
        </authorList>
    </citation>
    <scope>NUCLEOTIDE SEQUENCE</scope>
    <source>
        <strain evidence="4">UHER 2000/2452</strain>
    </source>
</reference>
<comment type="caution">
    <text evidence="4">The sequence shown here is derived from an EMBL/GenBank/DDBJ whole genome shotgun (WGS) entry which is preliminary data.</text>
</comment>
<evidence type="ECO:0000256" key="1">
    <source>
        <dbReference type="ARBA" id="ARBA00006525"/>
    </source>
</evidence>
<dbReference type="NCBIfam" id="TIGR00732">
    <property type="entry name" value="dprA"/>
    <property type="match status" value="1"/>
</dbReference>
<dbReference type="PANTHER" id="PTHR43022">
    <property type="entry name" value="PROTEIN SMF"/>
    <property type="match status" value="1"/>
</dbReference>
<comment type="similarity">
    <text evidence="1">Belongs to the DprA/Smf family.</text>
</comment>
<dbReference type="InterPro" id="IPR003488">
    <property type="entry name" value="DprA"/>
</dbReference>
<accession>A0A951QDX1</accession>
<dbReference type="Proteomes" id="UP000757435">
    <property type="component" value="Unassembled WGS sequence"/>
</dbReference>
<evidence type="ECO:0000259" key="2">
    <source>
        <dbReference type="Pfam" id="PF02481"/>
    </source>
</evidence>
<dbReference type="AlphaFoldDB" id="A0A951QDX1"/>
<organism evidence="4 5">
    <name type="scientific">Drouetiella hepatica Uher 2000/2452</name>
    <dbReference type="NCBI Taxonomy" id="904376"/>
    <lineage>
        <taxon>Bacteria</taxon>
        <taxon>Bacillati</taxon>
        <taxon>Cyanobacteriota</taxon>
        <taxon>Cyanophyceae</taxon>
        <taxon>Oculatellales</taxon>
        <taxon>Oculatellaceae</taxon>
        <taxon>Drouetiella</taxon>
    </lineage>
</organism>
<evidence type="ECO:0000313" key="5">
    <source>
        <dbReference type="Proteomes" id="UP000757435"/>
    </source>
</evidence>
<protein>
    <submittedName>
        <fullName evidence="4">DNA-processing protein DprA</fullName>
    </submittedName>
</protein>
<dbReference type="SUPFAM" id="SSF47781">
    <property type="entry name" value="RuvA domain 2-like"/>
    <property type="match status" value="1"/>
</dbReference>
<feature type="domain" description="DprA winged helix" evidence="3">
    <location>
        <begin position="309"/>
        <end position="366"/>
    </location>
</feature>
<sequence length="372" mass="40670">MQERAFWLAWSQVTGVGAILLRRLSDHFGSLEIAWDAKPSELLAVDGFGLQTADTVAIDRLRIDPEKLLQQHERENPCFWTPADPDYPRLLLEIPDPPPVLYYNGTVDRLENQGHVPAIAIVGTRDPSDYGRRWTRKLSAALAQAGFLVVSGLADGIDTEAHTSCLNAGRRTIAVMATGVDVIYPAFNRNLSQRIINQGLLLSEYPAGTQPDRVNFPRRNRIIAGLSRATLVLEAPQKSGALITARLANDYGRDVYVLPGSLDNKRCLGCLDLLYQGAHAILGEAHLLELLDTLPRLQSDATQLSLLETAPPPDLAPDLQQVLQVVGNEAIAIDWLVQQTELPTGAVLSALAQLELLGLVSQLSGGTRYQRS</sequence>
<dbReference type="Pfam" id="PF17782">
    <property type="entry name" value="WHD_DprA"/>
    <property type="match status" value="1"/>
</dbReference>
<evidence type="ECO:0000313" key="4">
    <source>
        <dbReference type="EMBL" id="MBW4659598.1"/>
    </source>
</evidence>
<evidence type="ECO:0000259" key="3">
    <source>
        <dbReference type="Pfam" id="PF17782"/>
    </source>
</evidence>
<dbReference type="InterPro" id="IPR041614">
    <property type="entry name" value="DprA_WH"/>
</dbReference>
<dbReference type="Gene3D" id="3.40.50.450">
    <property type="match status" value="1"/>
</dbReference>
<dbReference type="InterPro" id="IPR057666">
    <property type="entry name" value="DrpA_SLOG"/>
</dbReference>
<dbReference type="Gene3D" id="1.10.10.10">
    <property type="entry name" value="Winged helix-like DNA-binding domain superfamily/Winged helix DNA-binding domain"/>
    <property type="match status" value="1"/>
</dbReference>
<proteinExistence type="inferred from homology"/>